<keyword evidence="4" id="KW-0720">Serine protease</keyword>
<dbReference type="InterPro" id="IPR047272">
    <property type="entry name" value="S49_SppA_C"/>
</dbReference>
<dbReference type="PANTHER" id="PTHR42987">
    <property type="entry name" value="PEPTIDASE S49"/>
    <property type="match status" value="1"/>
</dbReference>
<feature type="domain" description="Peptidase S49" evidence="5">
    <location>
        <begin position="101"/>
        <end position="251"/>
    </location>
</feature>
<dbReference type="OrthoDB" id="9764363at2"/>
<dbReference type="SUPFAM" id="SSF52096">
    <property type="entry name" value="ClpP/crotonase"/>
    <property type="match status" value="1"/>
</dbReference>
<comment type="caution">
    <text evidence="6">The sequence shown here is derived from an EMBL/GenBank/DDBJ whole genome shotgun (WGS) entry which is preliminary data.</text>
</comment>
<accession>A0A553UV89</accession>
<dbReference type="Gene3D" id="3.90.226.10">
    <property type="entry name" value="2-enoyl-CoA Hydratase, Chain A, domain 1"/>
    <property type="match status" value="2"/>
</dbReference>
<keyword evidence="2" id="KW-0645">Protease</keyword>
<organism evidence="6 7">
    <name type="scientific">Helicobacter mehlei</name>
    <dbReference type="NCBI Taxonomy" id="2316080"/>
    <lineage>
        <taxon>Bacteria</taxon>
        <taxon>Pseudomonadati</taxon>
        <taxon>Campylobacterota</taxon>
        <taxon>Epsilonproteobacteria</taxon>
        <taxon>Campylobacterales</taxon>
        <taxon>Helicobacteraceae</taxon>
        <taxon>Helicobacter</taxon>
    </lineage>
</organism>
<proteinExistence type="inferred from homology"/>
<reference evidence="6 7" key="1">
    <citation type="submission" date="2019-07" db="EMBL/GenBank/DDBJ databases">
        <title>Helicobacter labacensis sp. nov., Helicobacter mehlei sp. nov. and Helicobacter vulpis sp. nov., isolated from gastric mucosa of red fox (Vulpis vulpis).</title>
        <authorList>
            <person name="Kusar D."/>
            <person name="Gruntar I."/>
            <person name="Pate M."/>
            <person name="Zajc U."/>
            <person name="Ocepek M."/>
        </authorList>
    </citation>
    <scope>NUCLEOTIDE SEQUENCE [LARGE SCALE GENOMIC DNA]</scope>
    <source>
        <strain evidence="6 7">L8b</strain>
    </source>
</reference>
<evidence type="ECO:0000256" key="3">
    <source>
        <dbReference type="ARBA" id="ARBA00022801"/>
    </source>
</evidence>
<evidence type="ECO:0000313" key="7">
    <source>
        <dbReference type="Proteomes" id="UP000319322"/>
    </source>
</evidence>
<evidence type="ECO:0000256" key="1">
    <source>
        <dbReference type="ARBA" id="ARBA00008683"/>
    </source>
</evidence>
<dbReference type="InterPro" id="IPR004635">
    <property type="entry name" value="Pept_S49_SppA"/>
</dbReference>
<name>A0A553UV89_9HELI</name>
<dbReference type="Proteomes" id="UP000319322">
    <property type="component" value="Unassembled WGS sequence"/>
</dbReference>
<dbReference type="GO" id="GO:0008236">
    <property type="term" value="F:serine-type peptidase activity"/>
    <property type="evidence" value="ECO:0007669"/>
    <property type="project" value="UniProtKB-KW"/>
</dbReference>
<gene>
    <name evidence="6" type="primary">sppA</name>
    <name evidence="6" type="ORF">FNE76_04530</name>
</gene>
<keyword evidence="3" id="KW-0378">Hydrolase</keyword>
<reference evidence="7" key="2">
    <citation type="submission" date="2019-07" db="EMBL/GenBank/DDBJ databases">
        <title>Helicobacter labacensis sp. nov., Helicobacter mehlei sp. nov. and Helicobacter vulpis sp. nov., isolated from gastric mucosa of red fox (Vulpis vulpis).</title>
        <authorList>
            <person name="Papic B."/>
        </authorList>
    </citation>
    <scope>NUCLEOTIDE SEQUENCE [LARGE SCALE GENOMIC DNA]</scope>
    <source>
        <strain evidence="7">L8b</strain>
    </source>
</reference>
<comment type="similarity">
    <text evidence="1">Belongs to the peptidase S49 family.</text>
</comment>
<keyword evidence="7" id="KW-1185">Reference proteome</keyword>
<dbReference type="NCBIfam" id="TIGR00706">
    <property type="entry name" value="SppA_dom"/>
    <property type="match status" value="1"/>
</dbReference>
<dbReference type="Pfam" id="PF01343">
    <property type="entry name" value="Peptidase_S49"/>
    <property type="match status" value="1"/>
</dbReference>
<dbReference type="InterPro" id="IPR029045">
    <property type="entry name" value="ClpP/crotonase-like_dom_sf"/>
</dbReference>
<evidence type="ECO:0000313" key="6">
    <source>
        <dbReference type="EMBL" id="TSA83921.1"/>
    </source>
</evidence>
<dbReference type="EMBL" id="VKGC01000009">
    <property type="protein sequence ID" value="TSA83921.1"/>
    <property type="molecule type" value="Genomic_DNA"/>
</dbReference>
<evidence type="ECO:0000256" key="2">
    <source>
        <dbReference type="ARBA" id="ARBA00022670"/>
    </source>
</evidence>
<dbReference type="GO" id="GO:0006508">
    <property type="term" value="P:proteolysis"/>
    <property type="evidence" value="ECO:0007669"/>
    <property type="project" value="UniProtKB-KW"/>
</dbReference>
<evidence type="ECO:0000256" key="4">
    <source>
        <dbReference type="ARBA" id="ARBA00022825"/>
    </source>
</evidence>
<dbReference type="PANTHER" id="PTHR42987:SF7">
    <property type="entry name" value="SIGNAL PEPTIDE PEPTIDASE SPPA-RELATED"/>
    <property type="match status" value="1"/>
</dbReference>
<dbReference type="AlphaFoldDB" id="A0A553UV89"/>
<reference evidence="6 7" key="3">
    <citation type="submission" date="2019-07" db="EMBL/GenBank/DDBJ databases">
        <authorList>
            <person name="Papic B."/>
        </authorList>
    </citation>
    <scope>NUCLEOTIDE SEQUENCE [LARGE SCALE GENOMIC DNA]</scope>
    <source>
        <strain evidence="6 7">L8b</strain>
    </source>
</reference>
<evidence type="ECO:0000259" key="5">
    <source>
        <dbReference type="Pfam" id="PF01343"/>
    </source>
</evidence>
<sequence>MFSKIGRAIISCLDFVTKYFKTFVFLTLVAFVLLSNTDHKVQEPNLAKLYLYGPIFESESFADQIAKIKQNPSIKGVLLIIDSPGGSISASVELSDMVAHLAKKMPVVAYVRGVMASGSYYAGMVANKIYANRGALVGSIGVIFSGMNIAPLMDKLGIKAQGMSKGAYKEVGTFTRAWTSQEKQYLDALLDEQYGMFVGDVAKARHLNPKDAPKFAEGKIFSAKQALELKLIDHVGTYEEAVVALQDLSAVKKPVWLQRDKLEMLMDKVLKSSTQALVQVLGYQLH</sequence>
<protein>
    <submittedName>
        <fullName evidence="6">Signal peptide peptidase SppA</fullName>
    </submittedName>
</protein>
<dbReference type="InterPro" id="IPR002142">
    <property type="entry name" value="Peptidase_S49"/>
</dbReference>
<dbReference type="CDD" id="cd07023">
    <property type="entry name" value="S49_Sppa_N_C"/>
    <property type="match status" value="1"/>
</dbReference>
<dbReference type="RefSeq" id="WP_120948232.1">
    <property type="nucleotide sequence ID" value="NZ_QXQP01000006.1"/>
</dbReference>